<evidence type="ECO:0000256" key="6">
    <source>
        <dbReference type="ARBA" id="ARBA00023315"/>
    </source>
</evidence>
<dbReference type="STRING" id="1121357.SAMN05661109_01379"/>
<gene>
    <name evidence="9" type="ORF">SAMN05661109_01379</name>
</gene>
<dbReference type="InterPro" id="IPR029058">
    <property type="entry name" value="AB_hydrolase_fold"/>
</dbReference>
<evidence type="ECO:0000256" key="1">
    <source>
        <dbReference type="ARBA" id="ARBA00000697"/>
    </source>
</evidence>
<dbReference type="InterPro" id="IPR006311">
    <property type="entry name" value="TAT_signal"/>
</dbReference>
<dbReference type="SUPFAM" id="SSF53474">
    <property type="entry name" value="alpha/beta-Hydrolases"/>
    <property type="match status" value="1"/>
</dbReference>
<evidence type="ECO:0000256" key="5">
    <source>
        <dbReference type="ARBA" id="ARBA00022679"/>
    </source>
</evidence>
<dbReference type="AlphaFoldDB" id="A0A1H9TA38"/>
<keyword evidence="6 9" id="KW-0012">Acyltransferase</keyword>
<evidence type="ECO:0000256" key="7">
    <source>
        <dbReference type="ARBA" id="ARBA00032572"/>
    </source>
</evidence>
<dbReference type="EMBL" id="FOGQ01000005">
    <property type="protein sequence ID" value="SER94021.1"/>
    <property type="molecule type" value="Genomic_DNA"/>
</dbReference>
<comment type="similarity">
    <text evidence="2">Belongs to the mycobacterial A85 antigen family.</text>
</comment>
<evidence type="ECO:0000256" key="4">
    <source>
        <dbReference type="ARBA" id="ARBA00013244"/>
    </source>
</evidence>
<evidence type="ECO:0000313" key="10">
    <source>
        <dbReference type="Proteomes" id="UP000198929"/>
    </source>
</evidence>
<reference evidence="10" key="1">
    <citation type="submission" date="2016-10" db="EMBL/GenBank/DDBJ databases">
        <authorList>
            <person name="Varghese N."/>
            <person name="Submissions S."/>
        </authorList>
    </citation>
    <scope>NUCLEOTIDE SEQUENCE [LARGE SCALE GENOMIC DNA]</scope>
    <source>
        <strain evidence="10">DSM 20524</strain>
    </source>
</reference>
<dbReference type="EC" id="2.3.1.20" evidence="4"/>
<evidence type="ECO:0000256" key="2">
    <source>
        <dbReference type="ARBA" id="ARBA00005874"/>
    </source>
</evidence>
<comment type="catalytic activity">
    <reaction evidence="1">
        <text>2 alpha,alpha'-trehalose 6-mycolate = alpha,alpha'-trehalose 6,6'-bismycolate + alpha,alpha-trehalose</text>
        <dbReference type="Rhea" id="RHEA:23472"/>
        <dbReference type="ChEBI" id="CHEBI:16551"/>
        <dbReference type="ChEBI" id="CHEBI:18195"/>
        <dbReference type="ChEBI" id="CHEBI:18234"/>
        <dbReference type="EC" id="2.3.1.122"/>
    </reaction>
</comment>
<dbReference type="PANTHER" id="PTHR48098:SF1">
    <property type="entry name" value="DIACYLGLYCEROL ACYLTRANSFERASE_MYCOLYLTRANSFERASE AG85A"/>
    <property type="match status" value="1"/>
</dbReference>
<dbReference type="InterPro" id="IPR000801">
    <property type="entry name" value="Esterase-like"/>
</dbReference>
<dbReference type="GO" id="GO:0050348">
    <property type="term" value="F:trehalose O-mycolyltransferase activity"/>
    <property type="evidence" value="ECO:0007669"/>
    <property type="project" value="UniProtKB-EC"/>
</dbReference>
<dbReference type="PANTHER" id="PTHR48098">
    <property type="entry name" value="ENTEROCHELIN ESTERASE-RELATED"/>
    <property type="match status" value="1"/>
</dbReference>
<dbReference type="Pfam" id="PF00756">
    <property type="entry name" value="Esterase"/>
    <property type="match status" value="1"/>
</dbReference>
<dbReference type="Proteomes" id="UP000198929">
    <property type="component" value="Unassembled WGS sequence"/>
</dbReference>
<proteinExistence type="inferred from homology"/>
<evidence type="ECO:0000256" key="8">
    <source>
        <dbReference type="ARBA" id="ARBA00048109"/>
    </source>
</evidence>
<name>A0A1H9TA38_9CORY</name>
<protein>
    <recommendedName>
        <fullName evidence="7">Acyl-CoA:diacylglycerol acyltransferase</fullName>
        <ecNumber evidence="3">2.3.1.122</ecNumber>
        <ecNumber evidence="4">2.3.1.20</ecNumber>
    </recommendedName>
</protein>
<dbReference type="GO" id="GO:0004144">
    <property type="term" value="F:diacylglycerol O-acyltransferase activity"/>
    <property type="evidence" value="ECO:0007669"/>
    <property type="project" value="UniProtKB-EC"/>
</dbReference>
<accession>A0A1H9TA38</accession>
<dbReference type="RefSeq" id="WP_092258166.1">
    <property type="nucleotide sequence ID" value="NZ_CP047199.1"/>
</dbReference>
<organism evidence="9 10">
    <name type="scientific">Corynebacterium cystitidis DSM 20524</name>
    <dbReference type="NCBI Taxonomy" id="1121357"/>
    <lineage>
        <taxon>Bacteria</taxon>
        <taxon>Bacillati</taxon>
        <taxon>Actinomycetota</taxon>
        <taxon>Actinomycetes</taxon>
        <taxon>Mycobacteriales</taxon>
        <taxon>Corynebacteriaceae</taxon>
        <taxon>Corynebacterium</taxon>
    </lineage>
</organism>
<dbReference type="PROSITE" id="PS51318">
    <property type="entry name" value="TAT"/>
    <property type="match status" value="1"/>
</dbReference>
<keyword evidence="10" id="KW-1185">Reference proteome</keyword>
<dbReference type="EC" id="2.3.1.122" evidence="3"/>
<dbReference type="Gene3D" id="3.40.50.1820">
    <property type="entry name" value="alpha/beta hydrolase"/>
    <property type="match status" value="1"/>
</dbReference>
<sequence length="338" mass="36790">MSTLTMVRRRLVALITAVATAAVLMVVGTGTAEAGPRDWLRPDATGHCEWDGVGFWVQRCDVWSPANGRNITVQIQPAARGGNAGFYLLDGLRATEHTNAWLHDVNAAQTYKDSNITLVMPVGGTASFYADWNAPATYDFNNPVRYKWETFLTQELPGYLQHHFGVAPNNNSIAGLSMGGTAAMNLAAKHPNQFRQVLSYSGYLTTTLPGAQTLLRLALLDAGGFNLNAMYGSMISPRRFENDPFHNMDGLGGTDVYVSAGSGIPGIADQGILPQHIASGVALEWIANLSTRMWAVKAQAQGINVAQDYPPNGIHNWNQFGYQLEHTKPRVLDVMNAW</sequence>
<comment type="catalytic activity">
    <reaction evidence="8">
        <text>an acyl-CoA + a 1,2-diacyl-sn-glycerol = a triacyl-sn-glycerol + CoA</text>
        <dbReference type="Rhea" id="RHEA:10868"/>
        <dbReference type="ChEBI" id="CHEBI:17815"/>
        <dbReference type="ChEBI" id="CHEBI:57287"/>
        <dbReference type="ChEBI" id="CHEBI:58342"/>
        <dbReference type="ChEBI" id="CHEBI:64615"/>
        <dbReference type="EC" id="2.3.1.20"/>
    </reaction>
</comment>
<dbReference type="InterPro" id="IPR050583">
    <property type="entry name" value="Mycobacterial_A85_antigen"/>
</dbReference>
<evidence type="ECO:0000313" key="9">
    <source>
        <dbReference type="EMBL" id="SER94021.1"/>
    </source>
</evidence>
<keyword evidence="5 9" id="KW-0808">Transferase</keyword>
<evidence type="ECO:0000256" key="3">
    <source>
        <dbReference type="ARBA" id="ARBA00012820"/>
    </source>
</evidence>